<name>A0A660LAW0_9ACTN</name>
<dbReference type="GO" id="GO:0050660">
    <property type="term" value="F:flavin adenine dinucleotide binding"/>
    <property type="evidence" value="ECO:0007669"/>
    <property type="project" value="InterPro"/>
</dbReference>
<dbReference type="InterPro" id="IPR036250">
    <property type="entry name" value="AcylCo_DH-like_C"/>
</dbReference>
<evidence type="ECO:0000256" key="2">
    <source>
        <dbReference type="ARBA" id="ARBA00009347"/>
    </source>
</evidence>
<dbReference type="GO" id="GO:0033539">
    <property type="term" value="P:fatty acid beta-oxidation using acyl-CoA dehydrogenase"/>
    <property type="evidence" value="ECO:0007669"/>
    <property type="project" value="TreeGrafter"/>
</dbReference>
<organism evidence="7 8">
    <name type="scientific">Solirubrobacter pauli</name>
    <dbReference type="NCBI Taxonomy" id="166793"/>
    <lineage>
        <taxon>Bacteria</taxon>
        <taxon>Bacillati</taxon>
        <taxon>Actinomycetota</taxon>
        <taxon>Thermoleophilia</taxon>
        <taxon>Solirubrobacterales</taxon>
        <taxon>Solirubrobacteraceae</taxon>
        <taxon>Solirubrobacter</taxon>
    </lineage>
</organism>
<evidence type="ECO:0000313" key="8">
    <source>
        <dbReference type="Proteomes" id="UP000278962"/>
    </source>
</evidence>
<dbReference type="InterPro" id="IPR050741">
    <property type="entry name" value="Acyl-CoA_dehydrogenase"/>
</dbReference>
<dbReference type="PANTHER" id="PTHR48083">
    <property type="entry name" value="MEDIUM-CHAIN SPECIFIC ACYL-COA DEHYDROGENASE, MITOCHONDRIAL-RELATED"/>
    <property type="match status" value="1"/>
</dbReference>
<comment type="similarity">
    <text evidence="2">Belongs to the acyl-CoA dehydrogenase family.</text>
</comment>
<keyword evidence="8" id="KW-1185">Reference proteome</keyword>
<accession>A0A660LAW0</accession>
<evidence type="ECO:0000256" key="3">
    <source>
        <dbReference type="ARBA" id="ARBA00022630"/>
    </source>
</evidence>
<evidence type="ECO:0000256" key="5">
    <source>
        <dbReference type="ARBA" id="ARBA00023002"/>
    </source>
</evidence>
<evidence type="ECO:0000256" key="1">
    <source>
        <dbReference type="ARBA" id="ARBA00001974"/>
    </source>
</evidence>
<keyword evidence="4" id="KW-0274">FAD</keyword>
<feature type="domain" description="Acyl-CoA dehydrogenase/oxidase C-terminal" evidence="6">
    <location>
        <begin position="189"/>
        <end position="320"/>
    </location>
</feature>
<dbReference type="PANTHER" id="PTHR48083:SF2">
    <property type="entry name" value="MEDIUM-CHAIN SPECIFIC ACYL-COA DEHYDROGENASE, MITOCHONDRIAL"/>
    <property type="match status" value="1"/>
</dbReference>
<sequence>MNFDLTEDQREIQRTAREWLASRYPIARVREIALDGGSDATWDEIVELGWPDVAELGIVELAVVAEELGYALAPTPLAADWAARLLHPGLEGRGTVAMWDEGGNAPDASTMPASLVGTKIAVPAADVADTFVVTADGGRHFAVPASAVSVEPARALDPTRPLFTVRFDGGGEALDGDHFGRAWHAIAVAAAAESVGVARRVTQMSVEYAKERKQFGRPIGAYQAVSHACAQMFLEAEGARNVVLWAAWALDHDPAAAFVAASSAKAYASDAAVNVCRSALQVHGGIGFTWEHDLHLFLKRAEANAHAFGDATWHREQVAAMYL</sequence>
<dbReference type="GO" id="GO:0003995">
    <property type="term" value="F:acyl-CoA dehydrogenase activity"/>
    <property type="evidence" value="ECO:0007669"/>
    <property type="project" value="TreeGrafter"/>
</dbReference>
<protein>
    <submittedName>
        <fullName evidence="7">Alkylation response protein AidB-like acyl-CoA dehydrogenase</fullName>
    </submittedName>
</protein>
<dbReference type="SUPFAM" id="SSF56645">
    <property type="entry name" value="Acyl-CoA dehydrogenase NM domain-like"/>
    <property type="match status" value="1"/>
</dbReference>
<dbReference type="RefSeq" id="WP_121249485.1">
    <property type="nucleotide sequence ID" value="NZ_RBIL01000001.1"/>
</dbReference>
<dbReference type="Gene3D" id="1.20.140.10">
    <property type="entry name" value="Butyryl-CoA Dehydrogenase, subunit A, domain 3"/>
    <property type="match status" value="1"/>
</dbReference>
<comment type="cofactor">
    <cofactor evidence="1">
        <name>FAD</name>
        <dbReference type="ChEBI" id="CHEBI:57692"/>
    </cofactor>
</comment>
<keyword evidence="5" id="KW-0560">Oxidoreductase</keyword>
<dbReference type="GO" id="GO:0005737">
    <property type="term" value="C:cytoplasm"/>
    <property type="evidence" value="ECO:0007669"/>
    <property type="project" value="TreeGrafter"/>
</dbReference>
<keyword evidence="3" id="KW-0285">Flavoprotein</keyword>
<evidence type="ECO:0000256" key="4">
    <source>
        <dbReference type="ARBA" id="ARBA00022827"/>
    </source>
</evidence>
<dbReference type="Gene3D" id="1.10.540.10">
    <property type="entry name" value="Acyl-CoA dehydrogenase/oxidase, N-terminal domain"/>
    <property type="match status" value="1"/>
</dbReference>
<dbReference type="OrthoDB" id="8677713at2"/>
<comment type="caution">
    <text evidence="7">The sequence shown here is derived from an EMBL/GenBank/DDBJ whole genome shotgun (WGS) entry which is preliminary data.</text>
</comment>
<proteinExistence type="inferred from homology"/>
<dbReference type="AlphaFoldDB" id="A0A660LAW0"/>
<dbReference type="Pfam" id="PF00441">
    <property type="entry name" value="Acyl-CoA_dh_1"/>
    <property type="match status" value="1"/>
</dbReference>
<dbReference type="InterPro" id="IPR009100">
    <property type="entry name" value="AcylCoA_DH/oxidase_NM_dom_sf"/>
</dbReference>
<dbReference type="SUPFAM" id="SSF47203">
    <property type="entry name" value="Acyl-CoA dehydrogenase C-terminal domain-like"/>
    <property type="match status" value="1"/>
</dbReference>
<dbReference type="EMBL" id="RBIL01000001">
    <property type="protein sequence ID" value="RKQ91719.1"/>
    <property type="molecule type" value="Genomic_DNA"/>
</dbReference>
<dbReference type="InterPro" id="IPR009075">
    <property type="entry name" value="AcylCo_DH/oxidase_C"/>
</dbReference>
<evidence type="ECO:0000313" key="7">
    <source>
        <dbReference type="EMBL" id="RKQ91719.1"/>
    </source>
</evidence>
<gene>
    <name evidence="7" type="ORF">C8N24_1547</name>
</gene>
<evidence type="ECO:0000259" key="6">
    <source>
        <dbReference type="Pfam" id="PF00441"/>
    </source>
</evidence>
<dbReference type="InterPro" id="IPR037069">
    <property type="entry name" value="AcylCoA_DH/ox_N_sf"/>
</dbReference>
<reference evidence="7 8" key="1">
    <citation type="submission" date="2018-10" db="EMBL/GenBank/DDBJ databases">
        <title>Genomic Encyclopedia of Archaeal and Bacterial Type Strains, Phase II (KMG-II): from individual species to whole genera.</title>
        <authorList>
            <person name="Goeker M."/>
        </authorList>
    </citation>
    <scope>NUCLEOTIDE SEQUENCE [LARGE SCALE GENOMIC DNA]</scope>
    <source>
        <strain evidence="7 8">DSM 14954</strain>
    </source>
</reference>
<dbReference type="Proteomes" id="UP000278962">
    <property type="component" value="Unassembled WGS sequence"/>
</dbReference>